<gene>
    <name evidence="1" type="ORF">GCM10025789_26050</name>
</gene>
<dbReference type="Pfam" id="PF11253">
    <property type="entry name" value="DUF3052"/>
    <property type="match status" value="1"/>
</dbReference>
<keyword evidence="2" id="KW-1185">Reference proteome</keyword>
<dbReference type="InterPro" id="IPR021412">
    <property type="entry name" value="DUF3052"/>
</dbReference>
<protein>
    <submittedName>
        <fullName evidence="1">DUF3052 domain-containing protein</fullName>
    </submittedName>
</protein>
<dbReference type="EMBL" id="BAABLV010000038">
    <property type="protein sequence ID" value="GAA4905513.1"/>
    <property type="molecule type" value="Genomic_DNA"/>
</dbReference>
<comment type="caution">
    <text evidence="1">The sequence shown here is derived from an EMBL/GenBank/DDBJ whole genome shotgun (WGS) entry which is preliminary data.</text>
</comment>
<accession>A0ABP9FNG3</accession>
<sequence length="144" mass="15584">MDIAQDKDRTHEGMAGADLLGLTPGMVVQELGWDEDVDADLRDDIMDIIDAEMIEDPLEAVDVTILWWREEDGDVADGLVDAMTDLGDDGFIWLLTPKVGRSGFIDAASVAEGVTIAGLSLTRTANVASDWQATKVVRPKGGRR</sequence>
<evidence type="ECO:0000313" key="2">
    <source>
        <dbReference type="Proteomes" id="UP001501521"/>
    </source>
</evidence>
<proteinExistence type="predicted"/>
<dbReference type="Proteomes" id="UP001501521">
    <property type="component" value="Unassembled WGS sequence"/>
</dbReference>
<name>A0ABP9FNG3_9ACTN</name>
<organism evidence="1 2">
    <name type="scientific">Tessaracoccus lubricantis</name>
    <dbReference type="NCBI Taxonomy" id="545543"/>
    <lineage>
        <taxon>Bacteria</taxon>
        <taxon>Bacillati</taxon>
        <taxon>Actinomycetota</taxon>
        <taxon>Actinomycetes</taxon>
        <taxon>Propionibacteriales</taxon>
        <taxon>Propionibacteriaceae</taxon>
        <taxon>Tessaracoccus</taxon>
    </lineage>
</organism>
<evidence type="ECO:0000313" key="1">
    <source>
        <dbReference type="EMBL" id="GAA4905513.1"/>
    </source>
</evidence>
<reference evidence="2" key="1">
    <citation type="journal article" date="2019" name="Int. J. Syst. Evol. Microbiol.">
        <title>The Global Catalogue of Microorganisms (GCM) 10K type strain sequencing project: providing services to taxonomists for standard genome sequencing and annotation.</title>
        <authorList>
            <consortium name="The Broad Institute Genomics Platform"/>
            <consortium name="The Broad Institute Genome Sequencing Center for Infectious Disease"/>
            <person name="Wu L."/>
            <person name="Ma J."/>
        </authorList>
    </citation>
    <scope>NUCLEOTIDE SEQUENCE [LARGE SCALE GENOMIC DNA]</scope>
    <source>
        <strain evidence="2">JCM 19125</strain>
    </source>
</reference>